<gene>
    <name evidence="1" type="ORF">K443DRAFT_291473</name>
</gene>
<dbReference type="HOGENOM" id="CLU_1731751_0_0_1"/>
<dbReference type="Proteomes" id="UP000054477">
    <property type="component" value="Unassembled WGS sequence"/>
</dbReference>
<reference evidence="1 2" key="1">
    <citation type="submission" date="2014-04" db="EMBL/GenBank/DDBJ databases">
        <authorList>
            <consortium name="DOE Joint Genome Institute"/>
            <person name="Kuo A."/>
            <person name="Kohler A."/>
            <person name="Nagy L.G."/>
            <person name="Floudas D."/>
            <person name="Copeland A."/>
            <person name="Barry K.W."/>
            <person name="Cichocki N."/>
            <person name="Veneault-Fourrey C."/>
            <person name="LaButti K."/>
            <person name="Lindquist E.A."/>
            <person name="Lipzen A."/>
            <person name="Lundell T."/>
            <person name="Morin E."/>
            <person name="Murat C."/>
            <person name="Sun H."/>
            <person name="Tunlid A."/>
            <person name="Henrissat B."/>
            <person name="Grigoriev I.V."/>
            <person name="Hibbett D.S."/>
            <person name="Martin F."/>
            <person name="Nordberg H.P."/>
            <person name="Cantor M.N."/>
            <person name="Hua S.X."/>
        </authorList>
    </citation>
    <scope>NUCLEOTIDE SEQUENCE [LARGE SCALE GENOMIC DNA]</scope>
    <source>
        <strain evidence="1 2">LaAM-08-1</strain>
    </source>
</reference>
<sequence length="152" mass="16780">MTIPSGIYHISLWGSHGQPQLLTLKDGDITVLPPGVVPEKDQEWRVEVVEDGQVAIQIPANRFPSSSLSYEGEAERGKRIILGPVSDFPTRFWRVEPAPQLPLPVPYFIRVLDKDKDLLVAVSDITIYPPQLVLGTGNGLENAWAFKPLGAE</sequence>
<dbReference type="AlphaFoldDB" id="A0A0C9WV48"/>
<evidence type="ECO:0000313" key="2">
    <source>
        <dbReference type="Proteomes" id="UP000054477"/>
    </source>
</evidence>
<protein>
    <submittedName>
        <fullName evidence="1">Unplaced genomic scaffold K443scaffold_191, whole genome shotgun sequence</fullName>
    </submittedName>
</protein>
<dbReference type="OrthoDB" id="2926094at2759"/>
<evidence type="ECO:0000313" key="1">
    <source>
        <dbReference type="EMBL" id="KIJ96290.1"/>
    </source>
</evidence>
<dbReference type="EMBL" id="KN838726">
    <property type="protein sequence ID" value="KIJ96290.1"/>
    <property type="molecule type" value="Genomic_DNA"/>
</dbReference>
<reference evidence="2" key="2">
    <citation type="submission" date="2015-01" db="EMBL/GenBank/DDBJ databases">
        <title>Evolutionary Origins and Diversification of the Mycorrhizal Mutualists.</title>
        <authorList>
            <consortium name="DOE Joint Genome Institute"/>
            <consortium name="Mycorrhizal Genomics Consortium"/>
            <person name="Kohler A."/>
            <person name="Kuo A."/>
            <person name="Nagy L.G."/>
            <person name="Floudas D."/>
            <person name="Copeland A."/>
            <person name="Barry K.W."/>
            <person name="Cichocki N."/>
            <person name="Veneault-Fourrey C."/>
            <person name="LaButti K."/>
            <person name="Lindquist E.A."/>
            <person name="Lipzen A."/>
            <person name="Lundell T."/>
            <person name="Morin E."/>
            <person name="Murat C."/>
            <person name="Riley R."/>
            <person name="Ohm R."/>
            <person name="Sun H."/>
            <person name="Tunlid A."/>
            <person name="Henrissat B."/>
            <person name="Grigoriev I.V."/>
            <person name="Hibbett D.S."/>
            <person name="Martin F."/>
        </authorList>
    </citation>
    <scope>NUCLEOTIDE SEQUENCE [LARGE SCALE GENOMIC DNA]</scope>
    <source>
        <strain evidence="2">LaAM-08-1</strain>
    </source>
</reference>
<organism evidence="1 2">
    <name type="scientific">Laccaria amethystina LaAM-08-1</name>
    <dbReference type="NCBI Taxonomy" id="1095629"/>
    <lineage>
        <taxon>Eukaryota</taxon>
        <taxon>Fungi</taxon>
        <taxon>Dikarya</taxon>
        <taxon>Basidiomycota</taxon>
        <taxon>Agaricomycotina</taxon>
        <taxon>Agaricomycetes</taxon>
        <taxon>Agaricomycetidae</taxon>
        <taxon>Agaricales</taxon>
        <taxon>Agaricineae</taxon>
        <taxon>Hydnangiaceae</taxon>
        <taxon>Laccaria</taxon>
    </lineage>
</organism>
<proteinExistence type="predicted"/>
<name>A0A0C9WV48_9AGAR</name>
<keyword evidence="2" id="KW-1185">Reference proteome</keyword>
<accession>A0A0C9WV48</accession>